<evidence type="ECO:0000259" key="1">
    <source>
        <dbReference type="PROSITE" id="PS51736"/>
    </source>
</evidence>
<dbReference type="CDD" id="cd00338">
    <property type="entry name" value="Ser_Recombinase"/>
    <property type="match status" value="1"/>
</dbReference>
<reference evidence="3 4" key="1">
    <citation type="submission" date="2017-01" db="EMBL/GenBank/DDBJ databases">
        <authorList>
            <person name="Mah S.A."/>
            <person name="Swanson W.J."/>
            <person name="Moy G.W."/>
            <person name="Vacquier V.D."/>
        </authorList>
    </citation>
    <scope>NUCLEOTIDE SEQUENCE [LARGE SCALE GENOMIC DNA]</scope>
    <source>
        <strain evidence="3 4">DSM 11589</strain>
    </source>
</reference>
<dbReference type="InterPro" id="IPR036162">
    <property type="entry name" value="Resolvase-like_N_sf"/>
</dbReference>
<dbReference type="STRING" id="80876.SAMN05421779_10489"/>
<dbReference type="Proteomes" id="UP000185678">
    <property type="component" value="Unassembled WGS sequence"/>
</dbReference>
<dbReference type="InterPro" id="IPR050639">
    <property type="entry name" value="SSR_resolvase"/>
</dbReference>
<feature type="domain" description="Recombinase" evidence="2">
    <location>
        <begin position="158"/>
        <end position="293"/>
    </location>
</feature>
<dbReference type="PROSITE" id="PS51736">
    <property type="entry name" value="RECOMBINASES_3"/>
    <property type="match status" value="1"/>
</dbReference>
<gene>
    <name evidence="3" type="ORF">SAMN05421779_10489</name>
</gene>
<dbReference type="OrthoDB" id="9791494at2"/>
<protein>
    <submittedName>
        <fullName evidence="3">Site-specific DNA recombinase</fullName>
    </submittedName>
</protein>
<dbReference type="InterPro" id="IPR006119">
    <property type="entry name" value="Resolv_N"/>
</dbReference>
<evidence type="ECO:0000313" key="4">
    <source>
        <dbReference type="Proteomes" id="UP000185678"/>
    </source>
</evidence>
<dbReference type="EMBL" id="FTOA01000004">
    <property type="protein sequence ID" value="SIS84808.1"/>
    <property type="molecule type" value="Genomic_DNA"/>
</dbReference>
<accession>A0A1N7MFI3</accession>
<dbReference type="RefSeq" id="WP_076400547.1">
    <property type="nucleotide sequence ID" value="NZ_FTOA01000004.1"/>
</dbReference>
<dbReference type="PANTHER" id="PTHR30461">
    <property type="entry name" value="DNA-INVERTASE FROM LAMBDOID PROPHAGE"/>
    <property type="match status" value="1"/>
</dbReference>
<evidence type="ECO:0000313" key="3">
    <source>
        <dbReference type="EMBL" id="SIS84808.1"/>
    </source>
</evidence>
<dbReference type="Pfam" id="PF00239">
    <property type="entry name" value="Resolvase"/>
    <property type="match status" value="1"/>
</dbReference>
<dbReference type="InterPro" id="IPR038109">
    <property type="entry name" value="DNA_bind_recomb_sf"/>
</dbReference>
<dbReference type="SMART" id="SM00857">
    <property type="entry name" value="Resolvase"/>
    <property type="match status" value="1"/>
</dbReference>
<keyword evidence="4" id="KW-1185">Reference proteome</keyword>
<dbReference type="PANTHER" id="PTHR30461:SF23">
    <property type="entry name" value="DNA RECOMBINASE-RELATED"/>
    <property type="match status" value="1"/>
</dbReference>
<name>A0A1N7MFI3_9PROT</name>
<proteinExistence type="predicted"/>
<organism evidence="3 4">
    <name type="scientific">Insolitispirillum peregrinum</name>
    <dbReference type="NCBI Taxonomy" id="80876"/>
    <lineage>
        <taxon>Bacteria</taxon>
        <taxon>Pseudomonadati</taxon>
        <taxon>Pseudomonadota</taxon>
        <taxon>Alphaproteobacteria</taxon>
        <taxon>Rhodospirillales</taxon>
        <taxon>Novispirillaceae</taxon>
        <taxon>Insolitispirillum</taxon>
    </lineage>
</organism>
<dbReference type="GO" id="GO:0000150">
    <property type="term" value="F:DNA strand exchange activity"/>
    <property type="evidence" value="ECO:0007669"/>
    <property type="project" value="InterPro"/>
</dbReference>
<dbReference type="InterPro" id="IPR011109">
    <property type="entry name" value="DNA_bind_recombinase_dom"/>
</dbReference>
<feature type="domain" description="Resolvase/invertase-type recombinase catalytic" evidence="1">
    <location>
        <begin position="7"/>
        <end position="159"/>
    </location>
</feature>
<dbReference type="Gene3D" id="3.90.1750.20">
    <property type="entry name" value="Putative Large Serine Recombinase, Chain B, Domain 2"/>
    <property type="match status" value="1"/>
</dbReference>
<dbReference type="Pfam" id="PF07508">
    <property type="entry name" value="Recombinase"/>
    <property type="match status" value="1"/>
</dbReference>
<dbReference type="SUPFAM" id="SSF53041">
    <property type="entry name" value="Resolvase-like"/>
    <property type="match status" value="1"/>
</dbReference>
<evidence type="ECO:0000259" key="2">
    <source>
        <dbReference type="PROSITE" id="PS51737"/>
    </source>
</evidence>
<dbReference type="PROSITE" id="PS51737">
    <property type="entry name" value="RECOMBINASE_DNA_BIND"/>
    <property type="match status" value="1"/>
</dbReference>
<dbReference type="GO" id="GO:0003677">
    <property type="term" value="F:DNA binding"/>
    <property type="evidence" value="ECO:0007669"/>
    <property type="project" value="InterPro"/>
</dbReference>
<sequence>MTSPTIRIAVYARYSSDIQSPTSVADQIAACRAFIERIFLTEAVEVTVFEDAALSGATMNQRAGIQSLIRHVQAEQIDVVVAEGIDRLSRSIADMAALFDLLVHSGTRLITIHEMEVSDLHVGMKGTMNKMFLKDLKARIRRGQAARTEQGLVMGPAPFGYRVVKVVGGEVVSGVKEIDPDEAEIVRHIYERFTSGNTLASIVSEMNERKIPRRRATKWLESMVRKILSGPIYKGEVIYQRTTKSRDPLTGKLHIQRVPRSDWVSSQNEQLRIVSDELWRDAQVRMVAGREKAVRPLKEIASHQRVLTDYVFCGACGAVKHVAHEGRYTCSGNRYYRSCKNARGTKEDAAREALFAALEKTVKRLPPLRPSVLQIYDADIRRRHDLDRRRAEVADRIDRLMQAIEDGVDVAAAVERIKALQLEQTKLAKTINFEQIPHIGTDLEIRDGLLLGLDRLRSEIEREPVREMLSILKPRIVMTPISGQYRGETISIEVSKEVDPWARLWVQLQKG</sequence>
<dbReference type="Gene3D" id="3.40.50.1390">
    <property type="entry name" value="Resolvase, N-terminal catalytic domain"/>
    <property type="match status" value="1"/>
</dbReference>
<dbReference type="AlphaFoldDB" id="A0A1N7MFI3"/>